<accession>A0A518BCA1</accession>
<comment type="cofactor">
    <cofactor evidence="1">
        <name>Fe(2+)</name>
        <dbReference type="ChEBI" id="CHEBI:29033"/>
    </cofactor>
</comment>
<evidence type="ECO:0000313" key="2">
    <source>
        <dbReference type="EMBL" id="QDU64605.1"/>
    </source>
</evidence>
<keyword evidence="2" id="KW-0560">Oxidoreductase</keyword>
<dbReference type="GO" id="GO:0005506">
    <property type="term" value="F:iron ion binding"/>
    <property type="evidence" value="ECO:0007669"/>
    <property type="project" value="UniProtKB-ARBA"/>
</dbReference>
<dbReference type="InterPro" id="IPR008775">
    <property type="entry name" value="Phytyl_CoA_dOase-like"/>
</dbReference>
<dbReference type="AlphaFoldDB" id="A0A518BCA1"/>
<evidence type="ECO:0000256" key="1">
    <source>
        <dbReference type="ARBA" id="ARBA00001954"/>
    </source>
</evidence>
<dbReference type="Proteomes" id="UP000317093">
    <property type="component" value="Chromosome"/>
</dbReference>
<dbReference type="Pfam" id="PF05721">
    <property type="entry name" value="PhyH"/>
    <property type="match status" value="1"/>
</dbReference>
<dbReference type="Gene3D" id="2.60.120.620">
    <property type="entry name" value="q2cbj1_9rhob like domain"/>
    <property type="match status" value="1"/>
</dbReference>
<gene>
    <name evidence="2" type="ORF">Pan216_54960</name>
</gene>
<keyword evidence="2" id="KW-0223">Dioxygenase</keyword>
<organism evidence="2 3">
    <name type="scientific">Kolteria novifilia</name>
    <dbReference type="NCBI Taxonomy" id="2527975"/>
    <lineage>
        <taxon>Bacteria</taxon>
        <taxon>Pseudomonadati</taxon>
        <taxon>Planctomycetota</taxon>
        <taxon>Planctomycetia</taxon>
        <taxon>Kolteriales</taxon>
        <taxon>Kolteriaceae</taxon>
        <taxon>Kolteria</taxon>
    </lineage>
</organism>
<sequence length="234" mass="26372">MTWRESPLDIERFDRQGWLVVPSPFESMLIDRLAERLEPCLADGVRRGGARNMLEVPEVRELSAAPALKRLVEPLLGRSSFAVRGILFDKTPESNWKVVWHQDLSIAVCERYEVAGYGPWSVKEGVDHVQPSTDVLEGMLAVRIHLDRCGEENGPLRVVPGSHRCGKLPADRIARLRESGREETCLAERDDVLLMRPLLLHASSAATSPSHRRVLHLEFASTVLPSPLRWYQSV</sequence>
<protein>
    <submittedName>
        <fullName evidence="2">Phytanoyl-CoA dioxygenase (PhyH)</fullName>
    </submittedName>
</protein>
<dbReference type="PANTHER" id="PTHR20883:SF48">
    <property type="entry name" value="ECTOINE DIOXYGENASE"/>
    <property type="match status" value="1"/>
</dbReference>
<keyword evidence="3" id="KW-1185">Reference proteome</keyword>
<reference evidence="2 3" key="1">
    <citation type="submission" date="2019-02" db="EMBL/GenBank/DDBJ databases">
        <title>Deep-cultivation of Planctomycetes and their phenomic and genomic characterization uncovers novel biology.</title>
        <authorList>
            <person name="Wiegand S."/>
            <person name="Jogler M."/>
            <person name="Boedeker C."/>
            <person name="Pinto D."/>
            <person name="Vollmers J."/>
            <person name="Rivas-Marin E."/>
            <person name="Kohn T."/>
            <person name="Peeters S.H."/>
            <person name="Heuer A."/>
            <person name="Rast P."/>
            <person name="Oberbeckmann S."/>
            <person name="Bunk B."/>
            <person name="Jeske O."/>
            <person name="Meyerdierks A."/>
            <person name="Storesund J.E."/>
            <person name="Kallscheuer N."/>
            <person name="Luecker S."/>
            <person name="Lage O.M."/>
            <person name="Pohl T."/>
            <person name="Merkel B.J."/>
            <person name="Hornburger P."/>
            <person name="Mueller R.-W."/>
            <person name="Bruemmer F."/>
            <person name="Labrenz M."/>
            <person name="Spormann A.M."/>
            <person name="Op den Camp H."/>
            <person name="Overmann J."/>
            <person name="Amann R."/>
            <person name="Jetten M.S.M."/>
            <person name="Mascher T."/>
            <person name="Medema M.H."/>
            <person name="Devos D.P."/>
            <person name="Kaster A.-K."/>
            <person name="Ovreas L."/>
            <person name="Rohde M."/>
            <person name="Galperin M.Y."/>
            <person name="Jogler C."/>
        </authorList>
    </citation>
    <scope>NUCLEOTIDE SEQUENCE [LARGE SCALE GENOMIC DNA]</scope>
    <source>
        <strain evidence="2 3">Pan216</strain>
    </source>
</reference>
<dbReference type="EMBL" id="CP036279">
    <property type="protein sequence ID" value="QDU64605.1"/>
    <property type="molecule type" value="Genomic_DNA"/>
</dbReference>
<dbReference type="PANTHER" id="PTHR20883">
    <property type="entry name" value="PHYTANOYL-COA DIOXYGENASE DOMAIN CONTAINING 1"/>
    <property type="match status" value="1"/>
</dbReference>
<dbReference type="KEGG" id="knv:Pan216_54960"/>
<dbReference type="SUPFAM" id="SSF51197">
    <property type="entry name" value="Clavaminate synthase-like"/>
    <property type="match status" value="1"/>
</dbReference>
<name>A0A518BCA1_9BACT</name>
<evidence type="ECO:0000313" key="3">
    <source>
        <dbReference type="Proteomes" id="UP000317093"/>
    </source>
</evidence>
<dbReference type="GO" id="GO:0016706">
    <property type="term" value="F:2-oxoglutarate-dependent dioxygenase activity"/>
    <property type="evidence" value="ECO:0007669"/>
    <property type="project" value="UniProtKB-ARBA"/>
</dbReference>
<proteinExistence type="predicted"/>